<keyword evidence="1" id="KW-0732">Signal</keyword>
<protein>
    <submittedName>
        <fullName evidence="2">DUF2796 domain-containing protein</fullName>
    </submittedName>
</protein>
<evidence type="ECO:0000256" key="1">
    <source>
        <dbReference type="SAM" id="SignalP"/>
    </source>
</evidence>
<evidence type="ECO:0000313" key="3">
    <source>
        <dbReference type="Proteomes" id="UP000737171"/>
    </source>
</evidence>
<dbReference type="EMBL" id="JABRWJ010000003">
    <property type="protein sequence ID" value="NRF67690.1"/>
    <property type="molecule type" value="Genomic_DNA"/>
</dbReference>
<keyword evidence="3" id="KW-1185">Reference proteome</keyword>
<proteinExistence type="predicted"/>
<accession>A0ABX2EGF7</accession>
<organism evidence="2 3">
    <name type="scientific">Pseudaquabacterium terrae</name>
    <dbReference type="NCBI Taxonomy" id="2732868"/>
    <lineage>
        <taxon>Bacteria</taxon>
        <taxon>Pseudomonadati</taxon>
        <taxon>Pseudomonadota</taxon>
        <taxon>Betaproteobacteria</taxon>
        <taxon>Burkholderiales</taxon>
        <taxon>Sphaerotilaceae</taxon>
        <taxon>Pseudaquabacterium</taxon>
    </lineage>
</organism>
<reference evidence="2 3" key="1">
    <citation type="submission" date="2020-05" db="EMBL/GenBank/DDBJ databases">
        <title>Aquincola sp. isolate from soil.</title>
        <authorList>
            <person name="Han J."/>
            <person name="Kim D.-U."/>
        </authorList>
    </citation>
    <scope>NUCLEOTIDE SEQUENCE [LARGE SCALE GENOMIC DNA]</scope>
    <source>
        <strain evidence="2 3">S2</strain>
    </source>
</reference>
<dbReference type="Proteomes" id="UP000737171">
    <property type="component" value="Unassembled WGS sequence"/>
</dbReference>
<dbReference type="Pfam" id="PF10986">
    <property type="entry name" value="ZrgA"/>
    <property type="match status" value="1"/>
</dbReference>
<gene>
    <name evidence="2" type="ORF">HLB44_11905</name>
</gene>
<name>A0ABX2EGF7_9BURK</name>
<feature type="chain" id="PRO_5046011268" evidence="1">
    <location>
        <begin position="22"/>
        <end position="178"/>
    </location>
</feature>
<feature type="signal peptide" evidence="1">
    <location>
        <begin position="1"/>
        <end position="21"/>
    </location>
</feature>
<dbReference type="InterPro" id="IPR021253">
    <property type="entry name" value="ZrgA-like"/>
</dbReference>
<evidence type="ECO:0000313" key="2">
    <source>
        <dbReference type="EMBL" id="NRF67690.1"/>
    </source>
</evidence>
<sequence length="178" mass="19189">MRYVAQLLTLVTLFGARAVMAAPPHAHQHGAVTLAVAIDGEQLSIAMEAPLDSLLGFERAPRSEAERRAASELLARLRNGGAALFKPDAAARCTLVTAQVRADVLEPAAQPAPKDGEHADIDADYAFKCTSPNLLRSVDVGLLDAFKRIRRIEVQVVGPKGQHKATLERPARTIPMQR</sequence>
<dbReference type="RefSeq" id="WP_173122785.1">
    <property type="nucleotide sequence ID" value="NZ_JABRWJ010000003.1"/>
</dbReference>
<comment type="caution">
    <text evidence="2">The sequence shown here is derived from an EMBL/GenBank/DDBJ whole genome shotgun (WGS) entry which is preliminary data.</text>
</comment>